<dbReference type="PANTHER" id="PTHR13056">
    <property type="entry name" value="VACUOLAR FUSION PROTEIN CCZ1 HOMOLOG-RELATED"/>
    <property type="match status" value="1"/>
</dbReference>
<evidence type="ECO:0000313" key="3">
    <source>
        <dbReference type="Proteomes" id="UP000092666"/>
    </source>
</evidence>
<feature type="compositionally biased region" description="Basic and acidic residues" evidence="1">
    <location>
        <begin position="90"/>
        <end position="100"/>
    </location>
</feature>
<proteinExistence type="predicted"/>
<dbReference type="AlphaFoldDB" id="A0A1B9GI80"/>
<gene>
    <name evidence="2" type="ORF">I316_07651</name>
</gene>
<feature type="compositionally biased region" description="Low complexity" evidence="1">
    <location>
        <begin position="672"/>
        <end position="683"/>
    </location>
</feature>
<reference evidence="3" key="2">
    <citation type="submission" date="2013-12" db="EMBL/GenBank/DDBJ databases">
        <title>Evolution of pathogenesis and genome organization in the Tremellales.</title>
        <authorList>
            <person name="Cuomo C."/>
            <person name="Litvintseva A."/>
            <person name="Heitman J."/>
            <person name="Chen Y."/>
            <person name="Sun S."/>
            <person name="Springer D."/>
            <person name="Dromer F."/>
            <person name="Young S."/>
            <person name="Zeng Q."/>
            <person name="Chapman S."/>
            <person name="Gujja S."/>
            <person name="Saif S."/>
            <person name="Birren B."/>
        </authorList>
    </citation>
    <scope>NUCLEOTIDE SEQUENCE [LARGE SCALE GENOMIC DNA]</scope>
    <source>
        <strain evidence="3">BCC8398</strain>
    </source>
</reference>
<evidence type="ECO:0000313" key="2">
    <source>
        <dbReference type="EMBL" id="OCF30687.1"/>
    </source>
</evidence>
<feature type="compositionally biased region" description="Polar residues" evidence="1">
    <location>
        <begin position="505"/>
        <end position="527"/>
    </location>
</feature>
<dbReference type="EMBL" id="KI669515">
    <property type="protein sequence ID" value="OCF30687.1"/>
    <property type="molecule type" value="Genomic_DNA"/>
</dbReference>
<protein>
    <recommendedName>
        <fullName evidence="4">CCZ1/INTU/HSP4 first Longin domain-containing protein</fullName>
    </recommendedName>
</protein>
<dbReference type="OrthoDB" id="240546at2759"/>
<dbReference type="PANTHER" id="PTHR13056:SF0">
    <property type="entry name" value="VACUOLAR FUSION PROTEIN CCZ1 HOMOLOG-RELATED"/>
    <property type="match status" value="1"/>
</dbReference>
<feature type="region of interest" description="Disordered" evidence="1">
    <location>
        <begin position="366"/>
        <end position="445"/>
    </location>
</feature>
<feature type="region of interest" description="Disordered" evidence="1">
    <location>
        <begin position="332"/>
        <end position="352"/>
    </location>
</feature>
<dbReference type="InterPro" id="IPR013176">
    <property type="entry name" value="Ccz1"/>
</dbReference>
<reference evidence="2 3" key="1">
    <citation type="submission" date="2013-07" db="EMBL/GenBank/DDBJ databases">
        <title>The Genome Sequence of Cryptococcus heveanensis BCC8398.</title>
        <authorList>
            <consortium name="The Broad Institute Genome Sequencing Platform"/>
            <person name="Cuomo C."/>
            <person name="Litvintseva A."/>
            <person name="Chen Y."/>
            <person name="Heitman J."/>
            <person name="Sun S."/>
            <person name="Springer D."/>
            <person name="Dromer F."/>
            <person name="Young S.K."/>
            <person name="Zeng Q."/>
            <person name="Gargeya S."/>
            <person name="Fitzgerald M."/>
            <person name="Abouelleil A."/>
            <person name="Alvarado L."/>
            <person name="Berlin A.M."/>
            <person name="Chapman S.B."/>
            <person name="Dewar J."/>
            <person name="Goldberg J."/>
            <person name="Griggs A."/>
            <person name="Gujja S."/>
            <person name="Hansen M."/>
            <person name="Howarth C."/>
            <person name="Imamovic A."/>
            <person name="Larimer J."/>
            <person name="McCowan C."/>
            <person name="Murphy C."/>
            <person name="Pearson M."/>
            <person name="Priest M."/>
            <person name="Roberts A."/>
            <person name="Saif S."/>
            <person name="Shea T."/>
            <person name="Sykes S."/>
            <person name="Wortman J."/>
            <person name="Nusbaum C."/>
            <person name="Birren B."/>
        </authorList>
    </citation>
    <scope>NUCLEOTIDE SEQUENCE [LARGE SCALE GENOMIC DNA]</scope>
    <source>
        <strain evidence="2 3">BCC8398</strain>
    </source>
</reference>
<evidence type="ECO:0000256" key="1">
    <source>
        <dbReference type="SAM" id="MobiDB-lite"/>
    </source>
</evidence>
<dbReference type="GO" id="GO:0016192">
    <property type="term" value="P:vesicle-mediated transport"/>
    <property type="evidence" value="ECO:0007669"/>
    <property type="project" value="InterPro"/>
</dbReference>
<keyword evidence="3" id="KW-1185">Reference proteome</keyword>
<dbReference type="GO" id="GO:0035658">
    <property type="term" value="C:Mon1-Ccz1 complex"/>
    <property type="evidence" value="ECO:0007669"/>
    <property type="project" value="InterPro"/>
</dbReference>
<dbReference type="STRING" id="1296120.A0A1B9GI80"/>
<sequence length="825" mass="89519">MPPVTSTSMSTSASAPASATFRVKPPALSHFVIFNPTIQLHKANVKVKAELQSGSDHAPVSHQADPSKHGDGQDNSSAEQAQSNSSALGPKDEVQRKVNEGPEPETQDKDEQDDLREAAQILFYTSRDAGGVSRDKMLRQVGLAKGLMGFADMLVKDETKTKFWSIHGHRSRLLLFTPEKDFFFYINITLAHREDEKKDPVVTSQGLSDEMLVDVLTRGYEEFRLLHGPLHTHLPASPAFSSHLDRYFTRFAFQFESEYLSTLPTLSSWIAGRPAPSLPKDTVAPIRKELLEASHLFIVGPDGPLYLYPAAKECDGPLLKYLHKLVQASLPPPHLPPPITPSTTSRPPTDGRQMLGLNFGLPDLGIGSSKKPATHGHARTKRDGGGRKTSWATLGGWVPDIRRSSTPVSSPSLSTEAAQARTPVKAATEADIDDNSKGSDYAKGDKAASSASKWGFGLGGLGDAFGGVGTALGLAGPSRNDRFNAVPTEQSPPTGASARKEHVVTSDQATEISHGSSQASALLTQNPPDALTPNAATVHSIKGEEAAVHVEEDKVSIAELEAAAEPDEELEWDRKWVWVARKENRRSREDSDGVNIGYVRRRLRWIIRDNVLIAILIPGQADNPSASLAADPAGDENPSLPSTRTTLDLIARISSTNNPSALSSVSTETISTSISTPYSSSSSHVRNQTRTHGQDDSYVGVLSQDVIVKEGDIDSVSDSMLVDLRDDLQSDPTIKEIYAKTPTSKFVVAIAKNTTSNKRSSEVHQAQSHVIAQEEVEEYKGTERKELYMVVGRKDASLTDADRESAKPYRSSTERKFFGIVQVQI</sequence>
<feature type="compositionally biased region" description="Acidic residues" evidence="1">
    <location>
        <begin position="102"/>
        <end position="113"/>
    </location>
</feature>
<feature type="region of interest" description="Disordered" evidence="1">
    <location>
        <begin position="672"/>
        <end position="696"/>
    </location>
</feature>
<name>A0A1B9GI80_9TREE</name>
<feature type="compositionally biased region" description="Low complexity" evidence="1">
    <location>
        <begin position="75"/>
        <end position="87"/>
    </location>
</feature>
<organism evidence="2 3">
    <name type="scientific">Kwoniella heveanensis BCC8398</name>
    <dbReference type="NCBI Taxonomy" id="1296120"/>
    <lineage>
        <taxon>Eukaryota</taxon>
        <taxon>Fungi</taxon>
        <taxon>Dikarya</taxon>
        <taxon>Basidiomycota</taxon>
        <taxon>Agaricomycotina</taxon>
        <taxon>Tremellomycetes</taxon>
        <taxon>Tremellales</taxon>
        <taxon>Cryptococcaceae</taxon>
        <taxon>Kwoniella</taxon>
    </lineage>
</organism>
<evidence type="ECO:0008006" key="4">
    <source>
        <dbReference type="Google" id="ProtNLM"/>
    </source>
</evidence>
<feature type="region of interest" description="Disordered" evidence="1">
    <location>
        <begin position="49"/>
        <end position="113"/>
    </location>
</feature>
<feature type="compositionally biased region" description="Basic and acidic residues" evidence="1">
    <location>
        <begin position="434"/>
        <end position="445"/>
    </location>
</feature>
<feature type="region of interest" description="Disordered" evidence="1">
    <location>
        <begin position="479"/>
        <end position="534"/>
    </location>
</feature>
<feature type="compositionally biased region" description="Low complexity" evidence="1">
    <location>
        <begin position="404"/>
        <end position="415"/>
    </location>
</feature>
<accession>A0A1B9GI80</accession>
<dbReference type="Proteomes" id="UP000092666">
    <property type="component" value="Unassembled WGS sequence"/>
</dbReference>